<dbReference type="InterPro" id="IPR000182">
    <property type="entry name" value="GNAT_dom"/>
</dbReference>
<keyword evidence="5" id="KW-1185">Reference proteome</keyword>
<keyword evidence="2" id="KW-0012">Acyltransferase</keyword>
<dbReference type="SUPFAM" id="SSF55729">
    <property type="entry name" value="Acyl-CoA N-acyltransferases (Nat)"/>
    <property type="match status" value="1"/>
</dbReference>
<gene>
    <name evidence="4" type="ORF">G9H71_06110</name>
</gene>
<dbReference type="PANTHER" id="PTHR43877:SF2">
    <property type="entry name" value="AMINOALKYLPHOSPHONATE N-ACETYLTRANSFERASE-RELATED"/>
    <property type="match status" value="1"/>
</dbReference>
<evidence type="ECO:0000256" key="1">
    <source>
        <dbReference type="ARBA" id="ARBA00022679"/>
    </source>
</evidence>
<protein>
    <submittedName>
        <fullName evidence="4">GNAT family N-acetyltransferase</fullName>
    </submittedName>
</protein>
<comment type="caution">
    <text evidence="4">The sequence shown here is derived from an EMBL/GenBank/DDBJ whole genome shotgun (WGS) entry which is preliminary data.</text>
</comment>
<dbReference type="InterPro" id="IPR050832">
    <property type="entry name" value="Bact_Acetyltransf"/>
</dbReference>
<feature type="domain" description="N-acetyltransferase" evidence="3">
    <location>
        <begin position="1"/>
        <end position="138"/>
    </location>
</feature>
<evidence type="ECO:0000256" key="2">
    <source>
        <dbReference type="ARBA" id="ARBA00023315"/>
    </source>
</evidence>
<dbReference type="Pfam" id="PF00583">
    <property type="entry name" value="Acetyltransf_1"/>
    <property type="match status" value="1"/>
</dbReference>
<dbReference type="PANTHER" id="PTHR43877">
    <property type="entry name" value="AMINOALKYLPHOSPHONATE N-ACETYLTRANSFERASE-RELATED-RELATED"/>
    <property type="match status" value="1"/>
</dbReference>
<dbReference type="CDD" id="cd04301">
    <property type="entry name" value="NAT_SF"/>
    <property type="match status" value="1"/>
</dbReference>
<dbReference type="Proteomes" id="UP000800981">
    <property type="component" value="Unassembled WGS sequence"/>
</dbReference>
<name>A0ABX0GR70_9ACTN</name>
<evidence type="ECO:0000313" key="4">
    <source>
        <dbReference type="EMBL" id="NHC13354.1"/>
    </source>
</evidence>
<evidence type="ECO:0000313" key="5">
    <source>
        <dbReference type="Proteomes" id="UP000800981"/>
    </source>
</evidence>
<proteinExistence type="predicted"/>
<dbReference type="EMBL" id="JAANNP010000002">
    <property type="protein sequence ID" value="NHC13354.1"/>
    <property type="molecule type" value="Genomic_DNA"/>
</dbReference>
<organism evidence="4 5">
    <name type="scientific">Motilibacter deserti</name>
    <dbReference type="NCBI Taxonomy" id="2714956"/>
    <lineage>
        <taxon>Bacteria</taxon>
        <taxon>Bacillati</taxon>
        <taxon>Actinomycetota</taxon>
        <taxon>Actinomycetes</taxon>
        <taxon>Motilibacterales</taxon>
        <taxon>Motilibacteraceae</taxon>
        <taxon>Motilibacter</taxon>
    </lineage>
</organism>
<reference evidence="4 5" key="1">
    <citation type="submission" date="2020-03" db="EMBL/GenBank/DDBJ databases">
        <title>Two novel Motilibacter sp.</title>
        <authorList>
            <person name="Liu S."/>
        </authorList>
    </citation>
    <scope>NUCLEOTIDE SEQUENCE [LARGE SCALE GENOMIC DNA]</scope>
    <source>
        <strain evidence="4 5">E257</strain>
    </source>
</reference>
<dbReference type="Gene3D" id="3.40.630.30">
    <property type="match status" value="1"/>
</dbReference>
<dbReference type="PROSITE" id="PS51186">
    <property type="entry name" value="GNAT"/>
    <property type="match status" value="1"/>
</dbReference>
<keyword evidence="1" id="KW-0808">Transferase</keyword>
<evidence type="ECO:0000259" key="3">
    <source>
        <dbReference type="PROSITE" id="PS51186"/>
    </source>
</evidence>
<sequence>MLDAVEDGYELRLANAALRAEQAHLLVAVDPDTDEALGTVTFCLPGGPWAEISRTGEAEFRMLAVAPEARGRGAGRALVEECLRRAAAAGAGRLVLSTQPSSAVAHRLYERLGFSRLPERDWSPAPGVDLLAYARPAP</sequence>
<dbReference type="InterPro" id="IPR016181">
    <property type="entry name" value="Acyl_CoA_acyltransferase"/>
</dbReference>
<accession>A0ABX0GR70</accession>